<reference evidence="2 3" key="1">
    <citation type="journal article" date="2016" name="Nat. Commun.">
        <title>Thousands of microbial genomes shed light on interconnected biogeochemical processes in an aquifer system.</title>
        <authorList>
            <person name="Anantharaman K."/>
            <person name="Brown C.T."/>
            <person name="Hug L.A."/>
            <person name="Sharon I."/>
            <person name="Castelle C.J."/>
            <person name="Probst A.J."/>
            <person name="Thomas B.C."/>
            <person name="Singh A."/>
            <person name="Wilkins M.J."/>
            <person name="Karaoz U."/>
            <person name="Brodie E.L."/>
            <person name="Williams K.H."/>
            <person name="Hubbard S.S."/>
            <person name="Banfield J.F."/>
        </authorList>
    </citation>
    <scope>NUCLEOTIDE SEQUENCE [LARGE SCALE GENOMIC DNA]</scope>
</reference>
<dbReference type="SUPFAM" id="SSF53335">
    <property type="entry name" value="S-adenosyl-L-methionine-dependent methyltransferases"/>
    <property type="match status" value="1"/>
</dbReference>
<evidence type="ECO:0000313" key="3">
    <source>
        <dbReference type="Proteomes" id="UP000178651"/>
    </source>
</evidence>
<dbReference type="AlphaFoldDB" id="A0A1G1YZY6"/>
<proteinExistence type="predicted"/>
<comment type="caution">
    <text evidence="2">The sequence shown here is derived from an EMBL/GenBank/DDBJ whole genome shotgun (WGS) entry which is preliminary data.</text>
</comment>
<dbReference type="InterPro" id="IPR029063">
    <property type="entry name" value="SAM-dependent_MTases_sf"/>
</dbReference>
<protein>
    <recommendedName>
        <fullName evidence="1">Methyltransferase domain-containing protein</fullName>
    </recommendedName>
</protein>
<evidence type="ECO:0000259" key="1">
    <source>
        <dbReference type="Pfam" id="PF13649"/>
    </source>
</evidence>
<feature type="domain" description="Methyltransferase" evidence="1">
    <location>
        <begin position="68"/>
        <end position="151"/>
    </location>
</feature>
<dbReference type="Gene3D" id="3.40.50.150">
    <property type="entry name" value="Vaccinia Virus protein VP39"/>
    <property type="match status" value="1"/>
</dbReference>
<evidence type="ECO:0000313" key="2">
    <source>
        <dbReference type="EMBL" id="OGY57854.1"/>
    </source>
</evidence>
<dbReference type="Pfam" id="PF13649">
    <property type="entry name" value="Methyltransf_25"/>
    <property type="match status" value="1"/>
</dbReference>
<name>A0A1G1YZY6_9BACT</name>
<dbReference type="Proteomes" id="UP000178651">
    <property type="component" value="Unassembled WGS sequence"/>
</dbReference>
<sequence length="220" mass="25133">MYYGLYLRELLNFSWKNRGIQEVFTRYYKTNFWGSPESLSGRGSSTASTEILRPKLTELLKRRNIRSIFDVPCGDYNWMKLLEREGVSYIGADVVAEMITENSRKYGDSNTEFLVADITKGPLPKVDLVLTRDCLVHLAYKDITEAVRQIKASGSTYLLTTSFANWPKNLDIKTGHWRPINLSLPPFNFPEPIEMVFEASEDKGGALKDKSLNLYGIKDL</sequence>
<gene>
    <name evidence="2" type="ORF">A3D47_01980</name>
</gene>
<dbReference type="EMBL" id="MHIU01000022">
    <property type="protein sequence ID" value="OGY57854.1"/>
    <property type="molecule type" value="Genomic_DNA"/>
</dbReference>
<dbReference type="InterPro" id="IPR041698">
    <property type="entry name" value="Methyltransf_25"/>
</dbReference>
<organism evidence="2 3">
    <name type="scientific">Candidatus Colwellbacteria bacterium RIFCSPHIGHO2_02_FULL_43_15</name>
    <dbReference type="NCBI Taxonomy" id="1797686"/>
    <lineage>
        <taxon>Bacteria</taxon>
        <taxon>Candidatus Colwelliibacteriota</taxon>
    </lineage>
</organism>
<accession>A0A1G1YZY6</accession>